<dbReference type="OrthoDB" id="5438043at2"/>
<dbReference type="EMBL" id="RPFZ01000001">
    <property type="protein sequence ID" value="RPF71584.1"/>
    <property type="molecule type" value="Genomic_DNA"/>
</dbReference>
<evidence type="ECO:0000313" key="4">
    <source>
        <dbReference type="Proteomes" id="UP000275232"/>
    </source>
</evidence>
<dbReference type="Gene3D" id="3.10.620.30">
    <property type="match status" value="1"/>
</dbReference>
<feature type="domain" description="Transglutaminase-like" evidence="2">
    <location>
        <begin position="161"/>
        <end position="227"/>
    </location>
</feature>
<dbReference type="InterPro" id="IPR002931">
    <property type="entry name" value="Transglutaminase-like"/>
</dbReference>
<dbReference type="PANTHER" id="PTHR33490">
    <property type="entry name" value="BLR5614 PROTEIN-RELATED"/>
    <property type="match status" value="1"/>
</dbReference>
<feature type="compositionally biased region" description="Basic and acidic residues" evidence="1">
    <location>
        <begin position="268"/>
        <end position="277"/>
    </location>
</feature>
<gene>
    <name evidence="3" type="ORF">EG799_08090</name>
</gene>
<dbReference type="SMART" id="SM00460">
    <property type="entry name" value="TGc"/>
    <property type="match status" value="1"/>
</dbReference>
<dbReference type="Pfam" id="PF01841">
    <property type="entry name" value="Transglut_core"/>
    <property type="match status" value="1"/>
</dbReference>
<dbReference type="Proteomes" id="UP000275232">
    <property type="component" value="Unassembled WGS sequence"/>
</dbReference>
<evidence type="ECO:0000259" key="2">
    <source>
        <dbReference type="SMART" id="SM00460"/>
    </source>
</evidence>
<dbReference type="Gene3D" id="2.60.40.2250">
    <property type="match status" value="1"/>
</dbReference>
<dbReference type="PANTHER" id="PTHR33490:SF12">
    <property type="entry name" value="BLL5557 PROTEIN"/>
    <property type="match status" value="1"/>
</dbReference>
<dbReference type="SUPFAM" id="SSF54001">
    <property type="entry name" value="Cysteine proteinases"/>
    <property type="match status" value="1"/>
</dbReference>
<dbReference type="InterPro" id="IPR038765">
    <property type="entry name" value="Papain-like_cys_pep_sf"/>
</dbReference>
<sequence length="289" mass="32719">MLIRTGYDIEFATEQPVHMLALLHIRPERRKDLVTPEELRTDPPVKIETYNDPFGNVVSRFTVPEGGIRLTNDFIVRDSGKPDPVVRDARQVPVDKLPNDVLPFLLESRYCEVGRLADEAFAAIEGKATGWARAQALVDLAHDRITFDYMKADRHRTARGAWDEEFGVCRDFAHLAIALCRAVNIPARYATGYLGDIGIDPFDDPMDFSAWMEVYLDGRWYTFDARHNRPRIGRIVMAYGRDATDAAITTAFGQTRLKRFDIHTDEVADNDLSKPPEETAIPQHEGCQG</sequence>
<evidence type="ECO:0000313" key="3">
    <source>
        <dbReference type="EMBL" id="RPF71584.1"/>
    </source>
</evidence>
<proteinExistence type="predicted"/>
<keyword evidence="4" id="KW-1185">Reference proteome</keyword>
<name>A0A3N5CR90_9SPHN</name>
<accession>A0A3N5CR90</accession>
<protein>
    <submittedName>
        <fullName evidence="3">Transglutaminase family protein</fullName>
    </submittedName>
</protein>
<evidence type="ECO:0000256" key="1">
    <source>
        <dbReference type="SAM" id="MobiDB-lite"/>
    </source>
</evidence>
<feature type="region of interest" description="Disordered" evidence="1">
    <location>
        <begin position="268"/>
        <end position="289"/>
    </location>
</feature>
<dbReference type="RefSeq" id="WP_123880183.1">
    <property type="nucleotide sequence ID" value="NZ_RPFZ01000001.1"/>
</dbReference>
<organism evidence="3 4">
    <name type="scientific">Aurantiacibacter spongiae</name>
    <dbReference type="NCBI Taxonomy" id="2488860"/>
    <lineage>
        <taxon>Bacteria</taxon>
        <taxon>Pseudomonadati</taxon>
        <taxon>Pseudomonadota</taxon>
        <taxon>Alphaproteobacteria</taxon>
        <taxon>Sphingomonadales</taxon>
        <taxon>Erythrobacteraceae</taxon>
        <taxon>Aurantiacibacter</taxon>
    </lineage>
</organism>
<reference evidence="3 4" key="1">
    <citation type="submission" date="2018-11" db="EMBL/GenBank/DDBJ databases">
        <title>Erythrobacter spongiae sp. nov., isolated from a marine sponge.</title>
        <authorList>
            <person name="Zhuang L."/>
            <person name="Luo L."/>
        </authorList>
    </citation>
    <scope>NUCLEOTIDE SEQUENCE [LARGE SCALE GENOMIC DNA]</scope>
    <source>
        <strain evidence="3 4">HN-E23</strain>
    </source>
</reference>
<dbReference type="AlphaFoldDB" id="A0A3N5CR90"/>
<comment type="caution">
    <text evidence="3">The sequence shown here is derived from an EMBL/GenBank/DDBJ whole genome shotgun (WGS) entry which is preliminary data.</text>
</comment>